<protein>
    <submittedName>
        <fullName evidence="1">Uncharacterized protein</fullName>
    </submittedName>
</protein>
<evidence type="ECO:0000313" key="1">
    <source>
        <dbReference type="EMBL" id="KAI3827258.1"/>
    </source>
</evidence>
<gene>
    <name evidence="1" type="ORF">L1987_01330</name>
</gene>
<proteinExistence type="predicted"/>
<keyword evidence="2" id="KW-1185">Reference proteome</keyword>
<dbReference type="EMBL" id="CM042018">
    <property type="protein sequence ID" value="KAI3827258.1"/>
    <property type="molecule type" value="Genomic_DNA"/>
</dbReference>
<dbReference type="Proteomes" id="UP001056120">
    <property type="component" value="Linkage Group LG01"/>
</dbReference>
<reference evidence="1 2" key="2">
    <citation type="journal article" date="2022" name="Mol. Ecol. Resour.">
        <title>The genomes of chicory, endive, great burdock and yacon provide insights into Asteraceae paleo-polyploidization history and plant inulin production.</title>
        <authorList>
            <person name="Fan W."/>
            <person name="Wang S."/>
            <person name="Wang H."/>
            <person name="Wang A."/>
            <person name="Jiang F."/>
            <person name="Liu H."/>
            <person name="Zhao H."/>
            <person name="Xu D."/>
            <person name="Zhang Y."/>
        </authorList>
    </citation>
    <scope>NUCLEOTIDE SEQUENCE [LARGE SCALE GENOMIC DNA]</scope>
    <source>
        <strain evidence="2">cv. Yunnan</strain>
        <tissue evidence="1">Leaves</tissue>
    </source>
</reference>
<organism evidence="1 2">
    <name type="scientific">Smallanthus sonchifolius</name>
    <dbReference type="NCBI Taxonomy" id="185202"/>
    <lineage>
        <taxon>Eukaryota</taxon>
        <taxon>Viridiplantae</taxon>
        <taxon>Streptophyta</taxon>
        <taxon>Embryophyta</taxon>
        <taxon>Tracheophyta</taxon>
        <taxon>Spermatophyta</taxon>
        <taxon>Magnoliopsida</taxon>
        <taxon>eudicotyledons</taxon>
        <taxon>Gunneridae</taxon>
        <taxon>Pentapetalae</taxon>
        <taxon>asterids</taxon>
        <taxon>campanulids</taxon>
        <taxon>Asterales</taxon>
        <taxon>Asteraceae</taxon>
        <taxon>Asteroideae</taxon>
        <taxon>Heliantheae alliance</taxon>
        <taxon>Millerieae</taxon>
        <taxon>Smallanthus</taxon>
    </lineage>
</organism>
<evidence type="ECO:0000313" key="2">
    <source>
        <dbReference type="Proteomes" id="UP001056120"/>
    </source>
</evidence>
<accession>A0ACB9K4T3</accession>
<name>A0ACB9K4T3_9ASTR</name>
<reference evidence="2" key="1">
    <citation type="journal article" date="2022" name="Mol. Ecol. Resour.">
        <title>The genomes of chicory, endive, great burdock and yacon provide insights into Asteraceae palaeo-polyploidization history and plant inulin production.</title>
        <authorList>
            <person name="Fan W."/>
            <person name="Wang S."/>
            <person name="Wang H."/>
            <person name="Wang A."/>
            <person name="Jiang F."/>
            <person name="Liu H."/>
            <person name="Zhao H."/>
            <person name="Xu D."/>
            <person name="Zhang Y."/>
        </authorList>
    </citation>
    <scope>NUCLEOTIDE SEQUENCE [LARGE SCALE GENOMIC DNA]</scope>
    <source>
        <strain evidence="2">cv. Yunnan</strain>
    </source>
</reference>
<sequence>MSMRKGKSRIQGRTTLTDISNMPQGFRASNQFHKSEPSSNDLRKHIEQIQKVHLFAGDISPLLTYHAFVGMLSYGVISSTSAFLLLIELEGGGSCVTMAMEMEVSFTVCNGGINDS</sequence>
<comment type="caution">
    <text evidence="1">The sequence shown here is derived from an EMBL/GenBank/DDBJ whole genome shotgun (WGS) entry which is preliminary data.</text>
</comment>